<evidence type="ECO:0000313" key="15">
    <source>
        <dbReference type="Proteomes" id="UP001499915"/>
    </source>
</evidence>
<dbReference type="InterPro" id="IPR056411">
    <property type="entry name" value="CysS_C"/>
</dbReference>
<gene>
    <name evidence="12 14" type="primary">cysS</name>
    <name evidence="14" type="ORF">GCM10009104_07070</name>
</gene>
<feature type="domain" description="Cysteinyl-tRNA synthetase class Ia DALR" evidence="13">
    <location>
        <begin position="342"/>
        <end position="403"/>
    </location>
</feature>
<evidence type="ECO:0000256" key="1">
    <source>
        <dbReference type="ARBA" id="ARBA00004496"/>
    </source>
</evidence>
<dbReference type="NCBIfam" id="TIGR00435">
    <property type="entry name" value="cysS"/>
    <property type="match status" value="1"/>
</dbReference>
<feature type="binding site" evidence="12">
    <location>
        <position position="234"/>
    </location>
    <ligand>
        <name>Zn(2+)</name>
        <dbReference type="ChEBI" id="CHEBI:29105"/>
    </ligand>
</feature>
<evidence type="ECO:0000256" key="12">
    <source>
        <dbReference type="HAMAP-Rule" id="MF_00041"/>
    </source>
</evidence>
<keyword evidence="8 12" id="KW-0862">Zinc</keyword>
<dbReference type="GO" id="GO:0016874">
    <property type="term" value="F:ligase activity"/>
    <property type="evidence" value="ECO:0007669"/>
    <property type="project" value="UniProtKB-KW"/>
</dbReference>
<dbReference type="EC" id="6.1.1.16" evidence="12"/>
<evidence type="ECO:0000256" key="7">
    <source>
        <dbReference type="ARBA" id="ARBA00022741"/>
    </source>
</evidence>
<organism evidence="14 15">
    <name type="scientific">Marinobacterium maritimum</name>
    <dbReference type="NCBI Taxonomy" id="500162"/>
    <lineage>
        <taxon>Bacteria</taxon>
        <taxon>Pseudomonadati</taxon>
        <taxon>Pseudomonadota</taxon>
        <taxon>Gammaproteobacteria</taxon>
        <taxon>Oceanospirillales</taxon>
        <taxon>Oceanospirillaceae</taxon>
        <taxon>Marinobacterium</taxon>
    </lineage>
</organism>
<feature type="short sequence motif" description="'HIGH' region" evidence="12">
    <location>
        <begin position="30"/>
        <end position="40"/>
    </location>
</feature>
<comment type="cofactor">
    <cofactor evidence="12">
        <name>Zn(2+)</name>
        <dbReference type="ChEBI" id="CHEBI:29105"/>
    </cofactor>
    <text evidence="12">Binds 1 zinc ion per subunit.</text>
</comment>
<evidence type="ECO:0000256" key="10">
    <source>
        <dbReference type="ARBA" id="ARBA00022917"/>
    </source>
</evidence>
<feature type="binding site" evidence="12">
    <location>
        <position position="209"/>
    </location>
    <ligand>
        <name>Zn(2+)</name>
        <dbReference type="ChEBI" id="CHEBI:29105"/>
    </ligand>
</feature>
<evidence type="ECO:0000256" key="11">
    <source>
        <dbReference type="ARBA" id="ARBA00023146"/>
    </source>
</evidence>
<keyword evidence="5 12" id="KW-0436">Ligase</keyword>
<feature type="binding site" evidence="12">
    <location>
        <position position="269"/>
    </location>
    <ligand>
        <name>ATP</name>
        <dbReference type="ChEBI" id="CHEBI:30616"/>
    </ligand>
</feature>
<evidence type="ECO:0000256" key="2">
    <source>
        <dbReference type="ARBA" id="ARBA00005594"/>
    </source>
</evidence>
<keyword evidence="6 12" id="KW-0479">Metal-binding</keyword>
<evidence type="ECO:0000256" key="9">
    <source>
        <dbReference type="ARBA" id="ARBA00022840"/>
    </source>
</evidence>
<reference evidence="14 15" key="1">
    <citation type="journal article" date="2019" name="Int. J. Syst. Evol. Microbiol.">
        <title>The Global Catalogue of Microorganisms (GCM) 10K type strain sequencing project: providing services to taxonomists for standard genome sequencing and annotation.</title>
        <authorList>
            <consortium name="The Broad Institute Genomics Platform"/>
            <consortium name="The Broad Institute Genome Sequencing Center for Infectious Disease"/>
            <person name="Wu L."/>
            <person name="Ma J."/>
        </authorList>
    </citation>
    <scope>NUCLEOTIDE SEQUENCE [LARGE SCALE GENOMIC DNA]</scope>
    <source>
        <strain evidence="14 15">JCM 15134</strain>
    </source>
</reference>
<dbReference type="PANTHER" id="PTHR10890:SF3">
    <property type="entry name" value="CYSTEINE--TRNA LIGASE, CYTOPLASMIC"/>
    <property type="match status" value="1"/>
</dbReference>
<evidence type="ECO:0000256" key="8">
    <source>
        <dbReference type="ARBA" id="ARBA00022833"/>
    </source>
</evidence>
<comment type="subunit">
    <text evidence="3 12">Monomer.</text>
</comment>
<dbReference type="Proteomes" id="UP001499915">
    <property type="component" value="Unassembled WGS sequence"/>
</dbReference>
<comment type="caution">
    <text evidence="14">The sequence shown here is derived from an EMBL/GenBank/DDBJ whole genome shotgun (WGS) entry which is preliminary data.</text>
</comment>
<name>A0ABN1I328_9GAMM</name>
<dbReference type="SUPFAM" id="SSF47323">
    <property type="entry name" value="Anticodon-binding domain of a subclass of class I aminoacyl-tRNA synthetases"/>
    <property type="match status" value="1"/>
</dbReference>
<dbReference type="Pfam" id="PF23493">
    <property type="entry name" value="CysS_C"/>
    <property type="match status" value="1"/>
</dbReference>
<sequence length="463" mass="52230">MLHIYNTLTNSKTIFTPIEPGKIRMYVCGVTVYDLCHIGHARVMVAFDVITRYLRARGWDVDYVRNITDVDDKIIRRAAENNETVDQLTERMIAAMHEDETRLNVLRPDQEPRATAHIGDIIDMVQTLIDKGFAYAAENGDVYYRVEKFESYGRLTNKVIEDLRSGARVEVEEAKESPLDFVLWKAAKPGEVSWESPWGAGRPGWHIECSAMSKCCLGDTFDIHGGGPDLPFPHHENEIAQSEAANGCTYANHWMHAGPVRMGKEKMSKSLGNFFTIREVLKHYNPEVVRYFLSSVHYRSYIDYSEDGLKEAQSALERFYQALAAVEVAESSEGLDNDFEARFCEAMDDDFNTPRALAVLFELASELNKAVREGAEEAPALAAQLKQLGGMIGLLEQSPKAFLQGEAGEGDLTADEVEDLIEQRNQARKDRDFAEADRVRDLLAEKGIVLKDGREGTSWYREQ</sequence>
<dbReference type="CDD" id="cd00672">
    <property type="entry name" value="CysRS_core"/>
    <property type="match status" value="1"/>
</dbReference>
<keyword evidence="15" id="KW-1185">Reference proteome</keyword>
<evidence type="ECO:0000313" key="14">
    <source>
        <dbReference type="EMBL" id="GAA0684325.1"/>
    </source>
</evidence>
<dbReference type="PANTHER" id="PTHR10890">
    <property type="entry name" value="CYSTEINYL-TRNA SYNTHETASE"/>
    <property type="match status" value="1"/>
</dbReference>
<dbReference type="InterPro" id="IPR015273">
    <property type="entry name" value="Cys-tRNA-synt_Ia_DALR"/>
</dbReference>
<proteinExistence type="inferred from homology"/>
<dbReference type="InterPro" id="IPR009080">
    <property type="entry name" value="tRNAsynth_Ia_anticodon-bd"/>
</dbReference>
<keyword evidence="7 12" id="KW-0547">Nucleotide-binding</keyword>
<keyword evidence="11 12" id="KW-0030">Aminoacyl-tRNA synthetase</keyword>
<evidence type="ECO:0000256" key="4">
    <source>
        <dbReference type="ARBA" id="ARBA00022490"/>
    </source>
</evidence>
<evidence type="ECO:0000259" key="13">
    <source>
        <dbReference type="SMART" id="SM00840"/>
    </source>
</evidence>
<dbReference type="Pfam" id="PF09190">
    <property type="entry name" value="DALR_2"/>
    <property type="match status" value="1"/>
</dbReference>
<dbReference type="RefSeq" id="WP_343802381.1">
    <property type="nucleotide sequence ID" value="NZ_BAAAET010000001.1"/>
</dbReference>
<dbReference type="InterPro" id="IPR024909">
    <property type="entry name" value="Cys-tRNA/MSH_ligase"/>
</dbReference>
<comment type="subcellular location">
    <subcellularLocation>
        <location evidence="1 12">Cytoplasm</location>
    </subcellularLocation>
</comment>
<comment type="similarity">
    <text evidence="2 12">Belongs to the class-I aminoacyl-tRNA synthetase family.</text>
</comment>
<dbReference type="EMBL" id="BAAAET010000001">
    <property type="protein sequence ID" value="GAA0684325.1"/>
    <property type="molecule type" value="Genomic_DNA"/>
</dbReference>
<dbReference type="SUPFAM" id="SSF52374">
    <property type="entry name" value="Nucleotidylyl transferase"/>
    <property type="match status" value="1"/>
</dbReference>
<dbReference type="InterPro" id="IPR014729">
    <property type="entry name" value="Rossmann-like_a/b/a_fold"/>
</dbReference>
<dbReference type="SMART" id="SM00840">
    <property type="entry name" value="DALR_2"/>
    <property type="match status" value="1"/>
</dbReference>
<feature type="binding site" evidence="12">
    <location>
        <position position="238"/>
    </location>
    <ligand>
        <name>Zn(2+)</name>
        <dbReference type="ChEBI" id="CHEBI:29105"/>
    </ligand>
</feature>
<dbReference type="Gene3D" id="3.40.50.620">
    <property type="entry name" value="HUPs"/>
    <property type="match status" value="1"/>
</dbReference>
<dbReference type="InterPro" id="IPR032678">
    <property type="entry name" value="tRNA-synt_1_cat_dom"/>
</dbReference>
<evidence type="ECO:0000256" key="6">
    <source>
        <dbReference type="ARBA" id="ARBA00022723"/>
    </source>
</evidence>
<evidence type="ECO:0000256" key="3">
    <source>
        <dbReference type="ARBA" id="ARBA00011245"/>
    </source>
</evidence>
<dbReference type="Pfam" id="PF01406">
    <property type="entry name" value="tRNA-synt_1e"/>
    <property type="match status" value="1"/>
</dbReference>
<dbReference type="Gene3D" id="1.20.120.1910">
    <property type="entry name" value="Cysteine-tRNA ligase, C-terminal anti-codon recognition domain"/>
    <property type="match status" value="1"/>
</dbReference>
<keyword evidence="4 12" id="KW-0963">Cytoplasm</keyword>
<comment type="catalytic activity">
    <reaction evidence="12">
        <text>tRNA(Cys) + L-cysteine + ATP = L-cysteinyl-tRNA(Cys) + AMP + diphosphate</text>
        <dbReference type="Rhea" id="RHEA:17773"/>
        <dbReference type="Rhea" id="RHEA-COMP:9661"/>
        <dbReference type="Rhea" id="RHEA-COMP:9679"/>
        <dbReference type="ChEBI" id="CHEBI:30616"/>
        <dbReference type="ChEBI" id="CHEBI:33019"/>
        <dbReference type="ChEBI" id="CHEBI:35235"/>
        <dbReference type="ChEBI" id="CHEBI:78442"/>
        <dbReference type="ChEBI" id="CHEBI:78517"/>
        <dbReference type="ChEBI" id="CHEBI:456215"/>
        <dbReference type="EC" id="6.1.1.16"/>
    </reaction>
</comment>
<feature type="short sequence motif" description="'KMSKS' region" evidence="12">
    <location>
        <begin position="266"/>
        <end position="270"/>
    </location>
</feature>
<accession>A0ABN1I328</accession>
<keyword evidence="9 12" id="KW-0067">ATP-binding</keyword>
<dbReference type="CDD" id="cd07963">
    <property type="entry name" value="Anticodon_Ia_Cys"/>
    <property type="match status" value="1"/>
</dbReference>
<feature type="binding site" evidence="12">
    <location>
        <position position="28"/>
    </location>
    <ligand>
        <name>Zn(2+)</name>
        <dbReference type="ChEBI" id="CHEBI:29105"/>
    </ligand>
</feature>
<keyword evidence="10 12" id="KW-0648">Protein biosynthesis</keyword>
<dbReference type="HAMAP" id="MF_00041">
    <property type="entry name" value="Cys_tRNA_synth"/>
    <property type="match status" value="1"/>
</dbReference>
<evidence type="ECO:0000256" key="5">
    <source>
        <dbReference type="ARBA" id="ARBA00022598"/>
    </source>
</evidence>
<dbReference type="InterPro" id="IPR015803">
    <property type="entry name" value="Cys-tRNA-ligase"/>
</dbReference>
<dbReference type="PRINTS" id="PR00983">
    <property type="entry name" value="TRNASYNTHCYS"/>
</dbReference>
<protein>
    <recommendedName>
        <fullName evidence="12">Cysteine--tRNA ligase</fullName>
        <ecNumber evidence="12">6.1.1.16</ecNumber>
    </recommendedName>
    <alternativeName>
        <fullName evidence="12">Cysteinyl-tRNA synthetase</fullName>
        <shortName evidence="12">CysRS</shortName>
    </alternativeName>
</protein>